<dbReference type="PROSITE" id="PS51192">
    <property type="entry name" value="HELICASE_ATP_BIND_1"/>
    <property type="match status" value="1"/>
</dbReference>
<evidence type="ECO:0000259" key="10">
    <source>
        <dbReference type="PROSITE" id="PS51194"/>
    </source>
</evidence>
<proteinExistence type="inferred from homology"/>
<evidence type="ECO:0000256" key="4">
    <source>
        <dbReference type="ARBA" id="ARBA00023125"/>
    </source>
</evidence>
<dbReference type="InterPro" id="IPR027417">
    <property type="entry name" value="P-loop_NTPase"/>
</dbReference>
<dbReference type="InterPro" id="IPR011545">
    <property type="entry name" value="DEAD/DEAH_box_helicase_dom"/>
</dbReference>
<dbReference type="GO" id="GO:0005737">
    <property type="term" value="C:cytoplasm"/>
    <property type="evidence" value="ECO:0007669"/>
    <property type="project" value="TreeGrafter"/>
</dbReference>
<comment type="similarity">
    <text evidence="1">Belongs to the helicase family. RecQ subfamily.</text>
</comment>
<dbReference type="InterPro" id="IPR014001">
    <property type="entry name" value="Helicase_ATP-bd"/>
</dbReference>
<dbReference type="Proteomes" id="UP000053477">
    <property type="component" value="Unassembled WGS sequence"/>
</dbReference>
<organism evidence="11 12">
    <name type="scientific">Schizopora paradoxa</name>
    <dbReference type="NCBI Taxonomy" id="27342"/>
    <lineage>
        <taxon>Eukaryota</taxon>
        <taxon>Fungi</taxon>
        <taxon>Dikarya</taxon>
        <taxon>Basidiomycota</taxon>
        <taxon>Agaricomycotina</taxon>
        <taxon>Agaricomycetes</taxon>
        <taxon>Hymenochaetales</taxon>
        <taxon>Schizoporaceae</taxon>
        <taxon>Schizopora</taxon>
    </lineage>
</organism>
<keyword evidence="2" id="KW-0547">Nucleotide-binding</keyword>
<keyword evidence="4" id="KW-0238">DNA-binding</keyword>
<dbReference type="Gene3D" id="3.40.50.300">
    <property type="entry name" value="P-loop containing nucleotide triphosphate hydrolases"/>
    <property type="match status" value="2"/>
</dbReference>
<dbReference type="GO" id="GO:0005524">
    <property type="term" value="F:ATP binding"/>
    <property type="evidence" value="ECO:0007669"/>
    <property type="project" value="UniProtKB-KW"/>
</dbReference>
<dbReference type="STRING" id="27342.A0A0H2R9R9"/>
<dbReference type="OrthoDB" id="10261556at2759"/>
<evidence type="ECO:0000256" key="6">
    <source>
        <dbReference type="ARBA" id="ARBA00034617"/>
    </source>
</evidence>
<dbReference type="GO" id="GO:0006281">
    <property type="term" value="P:DNA repair"/>
    <property type="evidence" value="ECO:0007669"/>
    <property type="project" value="TreeGrafter"/>
</dbReference>
<dbReference type="PANTHER" id="PTHR13710">
    <property type="entry name" value="DNA HELICASE RECQ FAMILY MEMBER"/>
    <property type="match status" value="1"/>
</dbReference>
<dbReference type="Pfam" id="PF00270">
    <property type="entry name" value="DEAD"/>
    <property type="match status" value="1"/>
</dbReference>
<gene>
    <name evidence="11" type="ORF">SCHPADRAFT_838289</name>
</gene>
<evidence type="ECO:0000256" key="1">
    <source>
        <dbReference type="ARBA" id="ARBA00005446"/>
    </source>
</evidence>
<evidence type="ECO:0000256" key="5">
    <source>
        <dbReference type="ARBA" id="ARBA00023235"/>
    </source>
</evidence>
<evidence type="ECO:0000259" key="9">
    <source>
        <dbReference type="PROSITE" id="PS51192"/>
    </source>
</evidence>
<feature type="region of interest" description="Disordered" evidence="8">
    <location>
        <begin position="365"/>
        <end position="423"/>
    </location>
</feature>
<evidence type="ECO:0000256" key="3">
    <source>
        <dbReference type="ARBA" id="ARBA00022840"/>
    </source>
</evidence>
<keyword evidence="3" id="KW-0067">ATP-binding</keyword>
<reference evidence="11 12" key="1">
    <citation type="submission" date="2015-04" db="EMBL/GenBank/DDBJ databases">
        <title>Complete genome sequence of Schizopora paradoxa KUC8140, a cosmopolitan wood degrader in East Asia.</title>
        <authorList>
            <consortium name="DOE Joint Genome Institute"/>
            <person name="Min B."/>
            <person name="Park H."/>
            <person name="Jang Y."/>
            <person name="Kim J.-J."/>
            <person name="Kim K.H."/>
            <person name="Pangilinan J."/>
            <person name="Lipzen A."/>
            <person name="Riley R."/>
            <person name="Grigoriev I.V."/>
            <person name="Spatafora J.W."/>
            <person name="Choi I.-G."/>
        </authorList>
    </citation>
    <scope>NUCLEOTIDE SEQUENCE [LARGE SCALE GENOMIC DNA]</scope>
    <source>
        <strain evidence="11 12">KUC8140</strain>
    </source>
</reference>
<dbReference type="InParanoid" id="A0A0H2R9R9"/>
<evidence type="ECO:0000256" key="2">
    <source>
        <dbReference type="ARBA" id="ARBA00022741"/>
    </source>
</evidence>
<dbReference type="AlphaFoldDB" id="A0A0H2R9R9"/>
<evidence type="ECO:0000313" key="12">
    <source>
        <dbReference type="Proteomes" id="UP000053477"/>
    </source>
</evidence>
<dbReference type="GO" id="GO:0016787">
    <property type="term" value="F:hydrolase activity"/>
    <property type="evidence" value="ECO:0007669"/>
    <property type="project" value="UniProtKB-KW"/>
</dbReference>
<dbReference type="GO" id="GO:0003677">
    <property type="term" value="F:DNA binding"/>
    <property type="evidence" value="ECO:0007669"/>
    <property type="project" value="UniProtKB-KW"/>
</dbReference>
<dbReference type="SUPFAM" id="SSF52540">
    <property type="entry name" value="P-loop containing nucleoside triphosphate hydrolases"/>
    <property type="match status" value="1"/>
</dbReference>
<dbReference type="EC" id="5.6.2.4" evidence="7"/>
<comment type="catalytic activity">
    <reaction evidence="6">
        <text>Couples ATP hydrolysis with the unwinding of duplex DNA by translocating in the 3'-5' direction.</text>
        <dbReference type="EC" id="5.6.2.4"/>
    </reaction>
</comment>
<evidence type="ECO:0000313" key="11">
    <source>
        <dbReference type="EMBL" id="KLO06253.1"/>
    </source>
</evidence>
<feature type="domain" description="Helicase C-terminal" evidence="10">
    <location>
        <begin position="241"/>
        <end position="390"/>
    </location>
</feature>
<dbReference type="SMART" id="SM00490">
    <property type="entry name" value="HELICc"/>
    <property type="match status" value="1"/>
</dbReference>
<protein>
    <recommendedName>
        <fullName evidence="7">DNA 3'-5' helicase</fullName>
        <ecNumber evidence="7">5.6.2.4</ecNumber>
    </recommendedName>
</protein>
<dbReference type="GO" id="GO:0006310">
    <property type="term" value="P:DNA recombination"/>
    <property type="evidence" value="ECO:0007669"/>
    <property type="project" value="TreeGrafter"/>
</dbReference>
<dbReference type="GO" id="GO:0009378">
    <property type="term" value="F:four-way junction helicase activity"/>
    <property type="evidence" value="ECO:0007669"/>
    <property type="project" value="TreeGrafter"/>
</dbReference>
<dbReference type="EMBL" id="KQ086222">
    <property type="protein sequence ID" value="KLO06253.1"/>
    <property type="molecule type" value="Genomic_DNA"/>
</dbReference>
<keyword evidence="11" id="KW-0378">Hydrolase</keyword>
<sequence>MEEIRNAVERQLGEGKSPRDFQMEMIFAQEEGRDAMCHAATGLGKTLIAAAPFALEKNRTQVTIMVSPLIALQNEMVETFKTAYGVSAIAINSSHGGCSPSAMEAIVAGRFNIVLISPEMLLTEKFTEGVLKNKDFAKRVYSVFVDEAHCISHWGAKFRKVYGRLGAVRAFLPRGTPVIAVSASLTPRVAENVRHVLQFRPGYTFINIGNNRKNVSYIVRSIHNKANSYTDLNFVIPPNTTERNTLKKLWIYADNIHDGADIVDHLRSLLPEDLKDTVRPYNAMFGNKYRARAMELFRDGHIRILVCTDAAGMGCNIPDIDMVVQWKLPEKLSSFIQRAGRAARGDGRSGIAVLLAEPSAYSVDTASSADVGEAESGRHGNLHRKKQPSAPKGSHSKKARRPKEFAEMHGRHRGQRNGARDNLPDLIEADGEVCIQEDTEGMHAFVQTIACRRKIQHTVFNNPDTGPPSVQCCDICCPSLLDESRPGIGPKTKRSPKLPDINPSPTLFASLVRWRETVRERDLKNTFITGSTILPDEAVSLLASLESFTKKVIDGLLSKRW</sequence>
<evidence type="ECO:0000256" key="7">
    <source>
        <dbReference type="ARBA" id="ARBA00034808"/>
    </source>
</evidence>
<accession>A0A0H2R9R9</accession>
<feature type="domain" description="Helicase ATP-binding" evidence="9">
    <location>
        <begin position="26"/>
        <end position="203"/>
    </location>
</feature>
<name>A0A0H2R9R9_9AGAM</name>
<dbReference type="GO" id="GO:0043138">
    <property type="term" value="F:3'-5' DNA helicase activity"/>
    <property type="evidence" value="ECO:0007669"/>
    <property type="project" value="UniProtKB-EC"/>
</dbReference>
<evidence type="ECO:0000256" key="8">
    <source>
        <dbReference type="SAM" id="MobiDB-lite"/>
    </source>
</evidence>
<feature type="non-terminal residue" evidence="11">
    <location>
        <position position="561"/>
    </location>
</feature>
<keyword evidence="12" id="KW-1185">Reference proteome</keyword>
<dbReference type="SMART" id="SM00487">
    <property type="entry name" value="DEXDc"/>
    <property type="match status" value="1"/>
</dbReference>
<keyword evidence="5" id="KW-0413">Isomerase</keyword>
<dbReference type="GO" id="GO:0030894">
    <property type="term" value="C:replisome"/>
    <property type="evidence" value="ECO:0007669"/>
    <property type="project" value="TreeGrafter"/>
</dbReference>
<dbReference type="InterPro" id="IPR001650">
    <property type="entry name" value="Helicase_C-like"/>
</dbReference>
<dbReference type="PROSITE" id="PS51194">
    <property type="entry name" value="HELICASE_CTER"/>
    <property type="match status" value="1"/>
</dbReference>
<dbReference type="PANTHER" id="PTHR13710:SF105">
    <property type="entry name" value="ATP-DEPENDENT DNA HELICASE Q1"/>
    <property type="match status" value="1"/>
</dbReference>
<dbReference type="Pfam" id="PF00271">
    <property type="entry name" value="Helicase_C"/>
    <property type="match status" value="1"/>
</dbReference>